<organism evidence="1">
    <name type="scientific">Arundo donax</name>
    <name type="common">Giant reed</name>
    <name type="synonym">Donax arundinaceus</name>
    <dbReference type="NCBI Taxonomy" id="35708"/>
    <lineage>
        <taxon>Eukaryota</taxon>
        <taxon>Viridiplantae</taxon>
        <taxon>Streptophyta</taxon>
        <taxon>Embryophyta</taxon>
        <taxon>Tracheophyta</taxon>
        <taxon>Spermatophyta</taxon>
        <taxon>Magnoliopsida</taxon>
        <taxon>Liliopsida</taxon>
        <taxon>Poales</taxon>
        <taxon>Poaceae</taxon>
        <taxon>PACMAD clade</taxon>
        <taxon>Arundinoideae</taxon>
        <taxon>Arundineae</taxon>
        <taxon>Arundo</taxon>
    </lineage>
</organism>
<name>A0A0A9GJJ4_ARUDO</name>
<proteinExistence type="predicted"/>
<protein>
    <submittedName>
        <fullName evidence="1">Uncharacterized protein</fullName>
    </submittedName>
</protein>
<reference evidence="1" key="2">
    <citation type="journal article" date="2015" name="Data Brief">
        <title>Shoot transcriptome of the giant reed, Arundo donax.</title>
        <authorList>
            <person name="Barrero R.A."/>
            <person name="Guerrero F.D."/>
            <person name="Moolhuijzen P."/>
            <person name="Goolsby J.A."/>
            <person name="Tidwell J."/>
            <person name="Bellgard S.E."/>
            <person name="Bellgard M.I."/>
        </authorList>
    </citation>
    <scope>NUCLEOTIDE SEQUENCE</scope>
    <source>
        <tissue evidence="1">Shoot tissue taken approximately 20 cm above the soil surface</tissue>
    </source>
</reference>
<sequence length="46" mass="4897">MPPKPGKSEVFGNFRPLQLLFIVTVDGIEGCSANISSEECGSGREV</sequence>
<reference evidence="1" key="1">
    <citation type="submission" date="2014-09" db="EMBL/GenBank/DDBJ databases">
        <authorList>
            <person name="Magalhaes I.L.F."/>
            <person name="Oliveira U."/>
            <person name="Santos F.R."/>
            <person name="Vidigal T.H.D.A."/>
            <person name="Brescovit A.D."/>
            <person name="Santos A.J."/>
        </authorList>
    </citation>
    <scope>NUCLEOTIDE SEQUENCE</scope>
    <source>
        <tissue evidence="1">Shoot tissue taken approximately 20 cm above the soil surface</tissue>
    </source>
</reference>
<dbReference type="EMBL" id="GBRH01177028">
    <property type="protein sequence ID" value="JAE20868.1"/>
    <property type="molecule type" value="Transcribed_RNA"/>
</dbReference>
<dbReference type="AlphaFoldDB" id="A0A0A9GJJ4"/>
<evidence type="ECO:0000313" key="1">
    <source>
        <dbReference type="EMBL" id="JAE20868.1"/>
    </source>
</evidence>
<accession>A0A0A9GJJ4</accession>